<feature type="domain" description="FAD-binding PCMH-type" evidence="18">
    <location>
        <begin position="14"/>
        <end position="239"/>
    </location>
</feature>
<comment type="cofactor">
    <cofactor evidence="1 17">
        <name>FAD</name>
        <dbReference type="ChEBI" id="CHEBI:57692"/>
    </cofactor>
</comment>
<evidence type="ECO:0000256" key="15">
    <source>
        <dbReference type="ARBA" id="ARBA00023316"/>
    </source>
</evidence>
<dbReference type="EC" id="1.3.1.98" evidence="17"/>
<dbReference type="GO" id="GO:0008762">
    <property type="term" value="F:UDP-N-acetylmuramate dehydrogenase activity"/>
    <property type="evidence" value="ECO:0007669"/>
    <property type="project" value="UniProtKB-UniRule"/>
</dbReference>
<dbReference type="InterPro" id="IPR003170">
    <property type="entry name" value="MurB"/>
</dbReference>
<comment type="similarity">
    <text evidence="5 17">Belongs to the MurB family.</text>
</comment>
<evidence type="ECO:0000256" key="17">
    <source>
        <dbReference type="HAMAP-Rule" id="MF_00037"/>
    </source>
</evidence>
<dbReference type="GO" id="GO:0071949">
    <property type="term" value="F:FAD binding"/>
    <property type="evidence" value="ECO:0007669"/>
    <property type="project" value="InterPro"/>
</dbReference>
<evidence type="ECO:0000256" key="13">
    <source>
        <dbReference type="ARBA" id="ARBA00023002"/>
    </source>
</evidence>
<evidence type="ECO:0000313" key="19">
    <source>
        <dbReference type="EMBL" id="QIN30292.1"/>
    </source>
</evidence>
<keyword evidence="11 17" id="KW-0133">Cell shape</keyword>
<feature type="active site" evidence="17">
    <location>
        <position position="183"/>
    </location>
</feature>
<dbReference type="NCBIfam" id="NF010478">
    <property type="entry name" value="PRK13903.1"/>
    <property type="match status" value="1"/>
</dbReference>
<evidence type="ECO:0000313" key="20">
    <source>
        <dbReference type="Proteomes" id="UP000501518"/>
    </source>
</evidence>
<dbReference type="Gene3D" id="3.30.465.10">
    <property type="match status" value="1"/>
</dbReference>
<evidence type="ECO:0000256" key="16">
    <source>
        <dbReference type="ARBA" id="ARBA00048914"/>
    </source>
</evidence>
<comment type="subcellular location">
    <subcellularLocation>
        <location evidence="3 17">Cytoplasm</location>
    </subcellularLocation>
</comment>
<sequence length="376" mass="39926">MSQTQLADYATMRVGGPAADLTVVSTREELLDFLAAHPLTADRAAESRGGEQEPAGGGQGLNPDVLFIAGGSNLVISDVGFAGPVCLIRTSGMEFTELGGDRVLLRVAAGENWDDCVAETVARGLSGLEALSGIPGSAGATPVQNVGAYGAEVADTLESVTVYDRLSGDIITLPRAELEFGYRTSRLKRTTAEIGTVRFVVLDVSFVLTASAESAPIRYQQLAGALGVDLEDRVPLAEVREAVLAVRASKGMVLDSEDHDTWSCGSFFTNPIIPVATPLPEGAPEYPVIDPLTGMRDEHRKKTSAAWLIDRAGFHKGFGIGDHRARLSTKHTLALTNRGQARTADILDLARHIRDGVEEATGIRLEPEPNLIGCRI</sequence>
<dbReference type="PANTHER" id="PTHR21071">
    <property type="entry name" value="UDP-N-ACETYLENOLPYRUVOYLGLUCOSAMINE REDUCTASE"/>
    <property type="match status" value="1"/>
</dbReference>
<comment type="catalytic activity">
    <reaction evidence="16 17">
        <text>UDP-N-acetyl-alpha-D-muramate + NADP(+) = UDP-N-acetyl-3-O-(1-carboxyvinyl)-alpha-D-glucosamine + NADPH + H(+)</text>
        <dbReference type="Rhea" id="RHEA:12248"/>
        <dbReference type="ChEBI" id="CHEBI:15378"/>
        <dbReference type="ChEBI" id="CHEBI:57783"/>
        <dbReference type="ChEBI" id="CHEBI:58349"/>
        <dbReference type="ChEBI" id="CHEBI:68483"/>
        <dbReference type="ChEBI" id="CHEBI:70757"/>
        <dbReference type="EC" id="1.3.1.98"/>
    </reaction>
</comment>
<dbReference type="HAMAP" id="MF_00037">
    <property type="entry name" value="MurB"/>
    <property type="match status" value="1"/>
</dbReference>
<evidence type="ECO:0000256" key="12">
    <source>
        <dbReference type="ARBA" id="ARBA00022984"/>
    </source>
</evidence>
<keyword evidence="15 17" id="KW-0961">Cell wall biogenesis/degradation</keyword>
<dbReference type="InterPro" id="IPR011601">
    <property type="entry name" value="MurB_C"/>
</dbReference>
<dbReference type="InterPro" id="IPR006094">
    <property type="entry name" value="Oxid_FAD_bind_N"/>
</dbReference>
<accession>A0A6G8KZR4</accession>
<evidence type="ECO:0000256" key="7">
    <source>
        <dbReference type="ARBA" id="ARBA00022618"/>
    </source>
</evidence>
<dbReference type="GO" id="GO:0005829">
    <property type="term" value="C:cytosol"/>
    <property type="evidence" value="ECO:0007669"/>
    <property type="project" value="TreeGrafter"/>
</dbReference>
<evidence type="ECO:0000256" key="11">
    <source>
        <dbReference type="ARBA" id="ARBA00022960"/>
    </source>
</evidence>
<dbReference type="PANTHER" id="PTHR21071:SF4">
    <property type="entry name" value="UDP-N-ACETYLENOLPYRUVOYLGLUCOSAMINE REDUCTASE"/>
    <property type="match status" value="1"/>
</dbReference>
<dbReference type="PROSITE" id="PS51387">
    <property type="entry name" value="FAD_PCMH"/>
    <property type="match status" value="1"/>
</dbReference>
<evidence type="ECO:0000256" key="3">
    <source>
        <dbReference type="ARBA" id="ARBA00004496"/>
    </source>
</evidence>
<evidence type="ECO:0000256" key="9">
    <source>
        <dbReference type="ARBA" id="ARBA00022827"/>
    </source>
</evidence>
<feature type="active site" description="Proton donor" evidence="17">
    <location>
        <position position="266"/>
    </location>
</feature>
<evidence type="ECO:0000256" key="2">
    <source>
        <dbReference type="ARBA" id="ARBA00003921"/>
    </source>
</evidence>
<dbReference type="Gene3D" id="3.30.43.10">
    <property type="entry name" value="Uridine Diphospho-n-acetylenolpyruvylglucosamine Reductase, domain 2"/>
    <property type="match status" value="1"/>
</dbReference>
<dbReference type="InterPro" id="IPR036635">
    <property type="entry name" value="MurB_C_sf"/>
</dbReference>
<evidence type="ECO:0000256" key="8">
    <source>
        <dbReference type="ARBA" id="ARBA00022630"/>
    </source>
</evidence>
<keyword evidence="6 17" id="KW-0963">Cytoplasm</keyword>
<dbReference type="InterPro" id="IPR016169">
    <property type="entry name" value="FAD-bd_PCMH_sub2"/>
</dbReference>
<dbReference type="GO" id="GO:0051301">
    <property type="term" value="P:cell division"/>
    <property type="evidence" value="ECO:0007669"/>
    <property type="project" value="UniProtKB-KW"/>
</dbReference>
<dbReference type="InterPro" id="IPR016166">
    <property type="entry name" value="FAD-bd_PCMH"/>
</dbReference>
<dbReference type="KEGG" id="blut:EW640_14245"/>
<keyword evidence="13 17" id="KW-0560">Oxidoreductase</keyword>
<evidence type="ECO:0000256" key="14">
    <source>
        <dbReference type="ARBA" id="ARBA00023306"/>
    </source>
</evidence>
<dbReference type="GO" id="GO:0008360">
    <property type="term" value="P:regulation of cell shape"/>
    <property type="evidence" value="ECO:0007669"/>
    <property type="project" value="UniProtKB-KW"/>
</dbReference>
<comment type="pathway">
    <text evidence="4 17">Cell wall biogenesis; peptidoglycan biosynthesis.</text>
</comment>
<organism evidence="19 20">
    <name type="scientific">Brevibacterium luteolum</name>
    <dbReference type="NCBI Taxonomy" id="199591"/>
    <lineage>
        <taxon>Bacteria</taxon>
        <taxon>Bacillati</taxon>
        <taxon>Actinomycetota</taxon>
        <taxon>Actinomycetes</taxon>
        <taxon>Micrococcales</taxon>
        <taxon>Brevibacteriaceae</taxon>
        <taxon>Brevibacterium</taxon>
    </lineage>
</organism>
<evidence type="ECO:0000256" key="5">
    <source>
        <dbReference type="ARBA" id="ARBA00010485"/>
    </source>
</evidence>
<evidence type="ECO:0000259" key="18">
    <source>
        <dbReference type="PROSITE" id="PS51387"/>
    </source>
</evidence>
<dbReference type="EMBL" id="CP035810">
    <property type="protein sequence ID" value="QIN30292.1"/>
    <property type="molecule type" value="Genomic_DNA"/>
</dbReference>
<name>A0A6G8KZR4_9MICO</name>
<evidence type="ECO:0000256" key="6">
    <source>
        <dbReference type="ARBA" id="ARBA00022490"/>
    </source>
</evidence>
<dbReference type="NCBIfam" id="TIGR00179">
    <property type="entry name" value="murB"/>
    <property type="match status" value="1"/>
</dbReference>
<proteinExistence type="inferred from homology"/>
<evidence type="ECO:0000256" key="4">
    <source>
        <dbReference type="ARBA" id="ARBA00004752"/>
    </source>
</evidence>
<protein>
    <recommendedName>
        <fullName evidence="17">UDP-N-acetylenolpyruvoylglucosamine reductase</fullName>
        <ecNumber evidence="17">1.3.1.98</ecNumber>
    </recommendedName>
    <alternativeName>
        <fullName evidence="17">UDP-N-acetylmuramate dehydrogenase</fullName>
    </alternativeName>
</protein>
<feature type="active site" evidence="17">
    <location>
        <position position="368"/>
    </location>
</feature>
<dbReference type="RefSeq" id="WP_165884666.1">
    <property type="nucleotide sequence ID" value="NZ_CP035810.1"/>
</dbReference>
<keyword evidence="8 17" id="KW-0285">Flavoprotein</keyword>
<gene>
    <name evidence="17" type="primary">murB</name>
    <name evidence="19" type="ORF">EW640_14245</name>
</gene>
<keyword evidence="9 17" id="KW-0274">FAD</keyword>
<comment type="function">
    <text evidence="2 17">Cell wall formation.</text>
</comment>
<dbReference type="InterPro" id="IPR016167">
    <property type="entry name" value="FAD-bd_PCMH_sub1"/>
</dbReference>
<keyword evidence="14 17" id="KW-0131">Cell cycle</keyword>
<dbReference type="SUPFAM" id="SSF56176">
    <property type="entry name" value="FAD-binding/transporter-associated domain-like"/>
    <property type="match status" value="1"/>
</dbReference>
<dbReference type="Pfam" id="PF02873">
    <property type="entry name" value="MurB_C"/>
    <property type="match status" value="1"/>
</dbReference>
<dbReference type="GO" id="GO:0071555">
    <property type="term" value="P:cell wall organization"/>
    <property type="evidence" value="ECO:0007669"/>
    <property type="project" value="UniProtKB-KW"/>
</dbReference>
<keyword evidence="12 17" id="KW-0573">Peptidoglycan synthesis</keyword>
<keyword evidence="10 17" id="KW-0521">NADP</keyword>
<dbReference type="UniPathway" id="UPA00219"/>
<reference evidence="19 20" key="1">
    <citation type="submission" date="2019-02" db="EMBL/GenBank/DDBJ databases">
        <title>Complete Genome Sequence and Methylome Analysis of Brevibacterium luteolum NEB1784.</title>
        <authorList>
            <person name="Fomenkov A."/>
            <person name="Roberts R.J."/>
        </authorList>
    </citation>
    <scope>NUCLEOTIDE SEQUENCE [LARGE SCALE GENOMIC DNA]</scope>
    <source>
        <strain evidence="19 20">NEB1784</strain>
    </source>
</reference>
<dbReference type="Proteomes" id="UP000501518">
    <property type="component" value="Chromosome"/>
</dbReference>
<dbReference type="InterPro" id="IPR036318">
    <property type="entry name" value="FAD-bd_PCMH-like_sf"/>
</dbReference>
<keyword evidence="7 17" id="KW-0132">Cell division</keyword>
<dbReference type="Pfam" id="PF01565">
    <property type="entry name" value="FAD_binding_4"/>
    <property type="match status" value="1"/>
</dbReference>
<dbReference type="SUPFAM" id="SSF56194">
    <property type="entry name" value="Uridine diphospho-N-Acetylenolpyruvylglucosamine reductase, MurB, C-terminal domain"/>
    <property type="match status" value="1"/>
</dbReference>
<dbReference type="AlphaFoldDB" id="A0A6G8KZR4"/>
<dbReference type="Gene3D" id="3.90.78.10">
    <property type="entry name" value="UDP-N-acetylenolpyruvoylglucosamine reductase, C-terminal domain"/>
    <property type="match status" value="1"/>
</dbReference>
<dbReference type="GO" id="GO:0009252">
    <property type="term" value="P:peptidoglycan biosynthetic process"/>
    <property type="evidence" value="ECO:0007669"/>
    <property type="project" value="UniProtKB-UniRule"/>
</dbReference>
<evidence type="ECO:0000256" key="1">
    <source>
        <dbReference type="ARBA" id="ARBA00001974"/>
    </source>
</evidence>
<evidence type="ECO:0000256" key="10">
    <source>
        <dbReference type="ARBA" id="ARBA00022857"/>
    </source>
</evidence>